<dbReference type="Pfam" id="PF01750">
    <property type="entry name" value="HycI"/>
    <property type="match status" value="1"/>
</dbReference>
<evidence type="ECO:0000256" key="3">
    <source>
        <dbReference type="ARBA" id="ARBA00022750"/>
    </source>
</evidence>
<evidence type="ECO:0000256" key="4">
    <source>
        <dbReference type="ARBA" id="ARBA00022801"/>
    </source>
</evidence>
<dbReference type="EMBL" id="CP053452">
    <property type="protein sequence ID" value="QJW94965.1"/>
    <property type="molecule type" value="Genomic_DNA"/>
</dbReference>
<keyword evidence="6" id="KW-1185">Reference proteome</keyword>
<accession>A0A6M5YM12</accession>
<reference evidence="6" key="1">
    <citation type="submission" date="2020-05" db="EMBL/GenBank/DDBJ databases">
        <title>Frigoriglobus tundricola gen. nov., sp. nov., a psychrotolerant cellulolytic planctomycete of the family Gemmataceae with two divergent copies of 16S rRNA gene.</title>
        <authorList>
            <person name="Kulichevskaya I.S."/>
            <person name="Ivanova A.A."/>
            <person name="Naumoff D.G."/>
            <person name="Beletsky A.V."/>
            <person name="Rijpstra W.I.C."/>
            <person name="Sinninghe Damste J.S."/>
            <person name="Mardanov A.V."/>
            <person name="Ravin N.V."/>
            <person name="Dedysh S.N."/>
        </authorList>
    </citation>
    <scope>NUCLEOTIDE SEQUENCE [LARGE SCALE GENOMIC DNA]</scope>
    <source>
        <strain evidence="6">PL17</strain>
    </source>
</reference>
<name>A0A6M5YM12_9BACT</name>
<dbReference type="AlphaFoldDB" id="A0A6M5YM12"/>
<dbReference type="SUPFAM" id="SSF53163">
    <property type="entry name" value="HybD-like"/>
    <property type="match status" value="1"/>
</dbReference>
<proteinExistence type="inferred from homology"/>
<dbReference type="NCBIfam" id="TIGR00072">
    <property type="entry name" value="hydrog_prot"/>
    <property type="match status" value="1"/>
</dbReference>
<sequence>MSETRPDAPPRVLVIGCGNILCGDDAAGPVAVRRMWDLGLPPAVRCADGGTGGMDVAFQMRGVPKVVLIDACSSGSEPGTLFEVPGREVEQLPPLAGINLHAFRWDHALAFARWLLKADYPTDVTAYLIEVEQTKIGAPLSPRVDAAVDRLVRRLLTQLGDGAV</sequence>
<dbReference type="PANTHER" id="PTHR30302:SF1">
    <property type="entry name" value="HYDROGENASE 2 MATURATION PROTEASE"/>
    <property type="match status" value="1"/>
</dbReference>
<keyword evidence="3" id="KW-0064">Aspartyl protease</keyword>
<dbReference type="GO" id="GO:0008047">
    <property type="term" value="F:enzyme activator activity"/>
    <property type="evidence" value="ECO:0007669"/>
    <property type="project" value="InterPro"/>
</dbReference>
<protein>
    <submittedName>
        <fullName evidence="5">Hydrogenase maturation protease</fullName>
    </submittedName>
</protein>
<keyword evidence="4" id="KW-0378">Hydrolase</keyword>
<dbReference type="GO" id="GO:0016485">
    <property type="term" value="P:protein processing"/>
    <property type="evidence" value="ECO:0007669"/>
    <property type="project" value="TreeGrafter"/>
</dbReference>
<evidence type="ECO:0000313" key="5">
    <source>
        <dbReference type="EMBL" id="QJW94965.1"/>
    </source>
</evidence>
<dbReference type="RefSeq" id="WP_171470850.1">
    <property type="nucleotide sequence ID" value="NZ_CP053452.2"/>
</dbReference>
<keyword evidence="2 5" id="KW-0645">Protease</keyword>
<evidence type="ECO:0000256" key="1">
    <source>
        <dbReference type="ARBA" id="ARBA00006814"/>
    </source>
</evidence>
<dbReference type="InterPro" id="IPR000671">
    <property type="entry name" value="Peptidase_A31"/>
</dbReference>
<evidence type="ECO:0000313" key="6">
    <source>
        <dbReference type="Proteomes" id="UP000503447"/>
    </source>
</evidence>
<dbReference type="GO" id="GO:0004190">
    <property type="term" value="F:aspartic-type endopeptidase activity"/>
    <property type="evidence" value="ECO:0007669"/>
    <property type="project" value="UniProtKB-KW"/>
</dbReference>
<dbReference type="KEGG" id="ftj:FTUN_2491"/>
<evidence type="ECO:0000256" key="2">
    <source>
        <dbReference type="ARBA" id="ARBA00022670"/>
    </source>
</evidence>
<organism evidence="5 6">
    <name type="scientific">Frigoriglobus tundricola</name>
    <dbReference type="NCBI Taxonomy" id="2774151"/>
    <lineage>
        <taxon>Bacteria</taxon>
        <taxon>Pseudomonadati</taxon>
        <taxon>Planctomycetota</taxon>
        <taxon>Planctomycetia</taxon>
        <taxon>Gemmatales</taxon>
        <taxon>Gemmataceae</taxon>
        <taxon>Frigoriglobus</taxon>
    </lineage>
</organism>
<dbReference type="Gene3D" id="3.40.50.1450">
    <property type="entry name" value="HybD-like"/>
    <property type="match status" value="1"/>
</dbReference>
<dbReference type="PRINTS" id="PR00446">
    <property type="entry name" value="HYDRGNUPTAKE"/>
</dbReference>
<comment type="similarity">
    <text evidence="1">Belongs to the peptidase A31 family.</text>
</comment>
<gene>
    <name evidence="5" type="ORF">FTUN_2491</name>
</gene>
<dbReference type="Proteomes" id="UP000503447">
    <property type="component" value="Chromosome"/>
</dbReference>
<dbReference type="InterPro" id="IPR023430">
    <property type="entry name" value="Pept_HybD-like_dom_sf"/>
</dbReference>
<dbReference type="PANTHER" id="PTHR30302">
    <property type="entry name" value="HYDROGENASE 1 MATURATION PROTEASE"/>
    <property type="match status" value="1"/>
</dbReference>